<dbReference type="HOGENOM" id="CLU_076854_3_0_9"/>
<dbReference type="GO" id="GO:0005737">
    <property type="term" value="C:cytoplasm"/>
    <property type="evidence" value="ECO:0007669"/>
    <property type="project" value="UniProtKB-SubCell"/>
</dbReference>
<dbReference type="Proteomes" id="UP000008457">
    <property type="component" value="Chromosome"/>
</dbReference>
<evidence type="ECO:0000313" key="9">
    <source>
        <dbReference type="Proteomes" id="UP000008457"/>
    </source>
</evidence>
<sequence length="157" mass="18350">MVLTPMEIHNKEFSRGFRGYSEEEVDEFLDEIVVDYERLYKENLDLKDRIAMLSDEVRHYKAIEGTLKETLLTAQKAADDVADNARKKAELIIQDAENQARAIIANANKEVVDIHKEIEDKKKQLQIFKTQFRSFLETQLELIKNETFLEQNNDGEE</sequence>
<evidence type="ECO:0000256" key="1">
    <source>
        <dbReference type="ARBA" id="ARBA00004496"/>
    </source>
</evidence>
<keyword evidence="9" id="KW-1185">Reference proteome</keyword>
<name>F3ZX83_MAHA5</name>
<feature type="coiled-coil region" evidence="7">
    <location>
        <begin position="86"/>
        <end position="124"/>
    </location>
</feature>
<comment type="subcellular location">
    <subcellularLocation>
        <location evidence="1">Cytoplasm</location>
    </subcellularLocation>
</comment>
<dbReference type="NCBIfam" id="TIGR03544">
    <property type="entry name" value="DivI1A_domain"/>
    <property type="match status" value="1"/>
</dbReference>
<reference evidence="9" key="1">
    <citation type="submission" date="2010-11" db="EMBL/GenBank/DDBJ databases">
        <title>The complete genome of Mahella australiensis DSM 15567.</title>
        <authorList>
            <consortium name="US DOE Joint Genome Institute (JGI-PGF)"/>
            <person name="Lucas S."/>
            <person name="Copeland A."/>
            <person name="Lapidus A."/>
            <person name="Bruce D."/>
            <person name="Goodwin L."/>
            <person name="Pitluck S."/>
            <person name="Kyrpides N."/>
            <person name="Mavromatis K."/>
            <person name="Pagani I."/>
            <person name="Ivanova N."/>
            <person name="Teshima H."/>
            <person name="Brettin T."/>
            <person name="Detter J.C."/>
            <person name="Han C."/>
            <person name="Tapia R."/>
            <person name="Land M."/>
            <person name="Hauser L."/>
            <person name="Markowitz V."/>
            <person name="Cheng J.-F."/>
            <person name="Hugenholtz P."/>
            <person name="Woyke T."/>
            <person name="Wu D."/>
            <person name="Spring S."/>
            <person name="Pukall R."/>
            <person name="Steenblock K."/>
            <person name="Schneider S."/>
            <person name="Klenk H.-P."/>
            <person name="Eisen J.A."/>
        </authorList>
    </citation>
    <scope>NUCLEOTIDE SEQUENCE [LARGE SCALE GENOMIC DNA]</scope>
    <source>
        <strain evidence="9">DSM 15567 / CIP 107919 / 50-1 BON</strain>
    </source>
</reference>
<dbReference type="Gene3D" id="6.10.250.660">
    <property type="match status" value="1"/>
</dbReference>
<evidence type="ECO:0000256" key="3">
    <source>
        <dbReference type="ARBA" id="ARBA00022490"/>
    </source>
</evidence>
<dbReference type="PANTHER" id="PTHR35794">
    <property type="entry name" value="CELL DIVISION PROTEIN DIVIVA"/>
    <property type="match status" value="1"/>
</dbReference>
<accession>F3ZX83</accession>
<dbReference type="AlphaFoldDB" id="F3ZX83"/>
<evidence type="ECO:0000256" key="7">
    <source>
        <dbReference type="SAM" id="Coils"/>
    </source>
</evidence>
<dbReference type="STRING" id="697281.Mahau_1346"/>
<evidence type="ECO:0000313" key="8">
    <source>
        <dbReference type="EMBL" id="AEE96540.1"/>
    </source>
</evidence>
<keyword evidence="3" id="KW-0963">Cytoplasm</keyword>
<dbReference type="EMBL" id="CP002360">
    <property type="protein sequence ID" value="AEE96540.1"/>
    <property type="molecule type" value="Genomic_DNA"/>
</dbReference>
<organism evidence="8 9">
    <name type="scientific">Mahella australiensis (strain DSM 15567 / CIP 107919 / 50-1 BON)</name>
    <dbReference type="NCBI Taxonomy" id="697281"/>
    <lineage>
        <taxon>Bacteria</taxon>
        <taxon>Bacillati</taxon>
        <taxon>Bacillota</taxon>
        <taxon>Clostridia</taxon>
        <taxon>Thermoanaerobacterales</taxon>
        <taxon>Thermoanaerobacterales Family IV. Incertae Sedis</taxon>
        <taxon>Mahella</taxon>
    </lineage>
</organism>
<dbReference type="KEGG" id="mas:Mahau_1346"/>
<keyword evidence="5 7" id="KW-0175">Coiled coil</keyword>
<comment type="similarity">
    <text evidence="2">Belongs to the DivIVA family.</text>
</comment>
<protein>
    <submittedName>
        <fullName evidence="8">DivIVA domain protein</fullName>
    </submittedName>
</protein>
<dbReference type="PANTHER" id="PTHR35794:SF2">
    <property type="entry name" value="CELL DIVISION PROTEIN DIVIVA"/>
    <property type="match status" value="1"/>
</dbReference>
<dbReference type="GO" id="GO:0051301">
    <property type="term" value="P:cell division"/>
    <property type="evidence" value="ECO:0007669"/>
    <property type="project" value="UniProtKB-KW"/>
</dbReference>
<dbReference type="OrthoDB" id="9815492at2"/>
<gene>
    <name evidence="8" type="ordered locus">Mahau_1346</name>
</gene>
<dbReference type="eggNOG" id="COG3599">
    <property type="taxonomic scope" value="Bacteria"/>
</dbReference>
<dbReference type="InterPro" id="IPR007793">
    <property type="entry name" value="DivIVA_fam"/>
</dbReference>
<evidence type="ECO:0000256" key="6">
    <source>
        <dbReference type="ARBA" id="ARBA00023306"/>
    </source>
</evidence>
<evidence type="ECO:0000256" key="2">
    <source>
        <dbReference type="ARBA" id="ARBA00009008"/>
    </source>
</evidence>
<reference evidence="8 9" key="2">
    <citation type="journal article" date="2011" name="Stand. Genomic Sci.">
        <title>Complete genome sequence of Mahella australiensis type strain (50-1 BON).</title>
        <authorList>
            <person name="Sikorski J."/>
            <person name="Teshima H."/>
            <person name="Nolan M."/>
            <person name="Lucas S."/>
            <person name="Hammon N."/>
            <person name="Deshpande S."/>
            <person name="Cheng J.F."/>
            <person name="Pitluck S."/>
            <person name="Liolios K."/>
            <person name="Pagani I."/>
            <person name="Ivanova N."/>
            <person name="Huntemann M."/>
            <person name="Mavromatis K."/>
            <person name="Ovchinikova G."/>
            <person name="Pati A."/>
            <person name="Tapia R."/>
            <person name="Han C."/>
            <person name="Goodwin L."/>
            <person name="Chen A."/>
            <person name="Palaniappan K."/>
            <person name="Land M."/>
            <person name="Hauser L."/>
            <person name="Ngatchou-Djao O.D."/>
            <person name="Rohde M."/>
            <person name="Pukall R."/>
            <person name="Spring S."/>
            <person name="Abt B."/>
            <person name="Goker M."/>
            <person name="Detter J.C."/>
            <person name="Woyke T."/>
            <person name="Bristow J."/>
            <person name="Markowitz V."/>
            <person name="Hugenholtz P."/>
            <person name="Eisen J.A."/>
            <person name="Kyrpides N.C."/>
            <person name="Klenk H.P."/>
            <person name="Lapidus A."/>
        </authorList>
    </citation>
    <scope>NUCLEOTIDE SEQUENCE [LARGE SCALE GENOMIC DNA]</scope>
    <source>
        <strain evidence="9">DSM 15567 / CIP 107919 / 50-1 BON</strain>
    </source>
</reference>
<keyword evidence="4" id="KW-0132">Cell division</keyword>
<keyword evidence="6" id="KW-0131">Cell cycle</keyword>
<proteinExistence type="inferred from homology"/>
<evidence type="ECO:0000256" key="5">
    <source>
        <dbReference type="ARBA" id="ARBA00023054"/>
    </source>
</evidence>
<dbReference type="InterPro" id="IPR019933">
    <property type="entry name" value="DivIVA_domain"/>
</dbReference>
<dbReference type="Pfam" id="PF05103">
    <property type="entry name" value="DivIVA"/>
    <property type="match status" value="1"/>
</dbReference>
<evidence type="ECO:0000256" key="4">
    <source>
        <dbReference type="ARBA" id="ARBA00022618"/>
    </source>
</evidence>